<dbReference type="InterPro" id="IPR036390">
    <property type="entry name" value="WH_DNA-bd_sf"/>
</dbReference>
<dbReference type="InterPro" id="IPR001845">
    <property type="entry name" value="HTH_ArsR_DNA-bd_dom"/>
</dbReference>
<dbReference type="CDD" id="cd00090">
    <property type="entry name" value="HTH_ARSR"/>
    <property type="match status" value="1"/>
</dbReference>
<dbReference type="PRINTS" id="PR00778">
    <property type="entry name" value="HTHARSR"/>
</dbReference>
<keyword evidence="1" id="KW-0805">Transcription regulation</keyword>
<dbReference type="PROSITE" id="PS50987">
    <property type="entry name" value="HTH_ARSR_2"/>
    <property type="match status" value="1"/>
</dbReference>
<dbReference type="Pfam" id="PF01022">
    <property type="entry name" value="HTH_5"/>
    <property type="match status" value="1"/>
</dbReference>
<dbReference type="InterPro" id="IPR036388">
    <property type="entry name" value="WH-like_DNA-bd_sf"/>
</dbReference>
<sequence>MHQINISIHEIFQALSDPFRIRIVHLMIHVGELCLCELSESMDEPEYKLSRHMKVLKNVGIITSERDGKWIYHSLVIDQSFLNSIYAGIIEFPNSEKQSKEDLRNFNKRKLLRDNGRCRQITFNEVFKEKYIALK</sequence>
<name>A0A2K9NQ99_BACTC</name>
<dbReference type="InterPro" id="IPR051011">
    <property type="entry name" value="Metal_resp_trans_reg"/>
</dbReference>
<dbReference type="SUPFAM" id="SSF46785">
    <property type="entry name" value="Winged helix' DNA-binding domain"/>
    <property type="match status" value="1"/>
</dbReference>
<evidence type="ECO:0000313" key="5">
    <source>
        <dbReference type="Proteomes" id="UP000235584"/>
    </source>
</evidence>
<gene>
    <name evidence="4" type="ORF">C0V70_06070</name>
</gene>
<dbReference type="Gene3D" id="1.10.10.10">
    <property type="entry name" value="Winged helix-like DNA-binding domain superfamily/Winged helix DNA-binding domain"/>
    <property type="match status" value="1"/>
</dbReference>
<keyword evidence="3" id="KW-0804">Transcription</keyword>
<dbReference type="PANTHER" id="PTHR43132:SF2">
    <property type="entry name" value="ARSENICAL RESISTANCE OPERON REPRESSOR ARSR-RELATED"/>
    <property type="match status" value="1"/>
</dbReference>
<dbReference type="GO" id="GO:0003700">
    <property type="term" value="F:DNA-binding transcription factor activity"/>
    <property type="evidence" value="ECO:0007669"/>
    <property type="project" value="InterPro"/>
</dbReference>
<evidence type="ECO:0000256" key="3">
    <source>
        <dbReference type="ARBA" id="ARBA00023163"/>
    </source>
</evidence>
<dbReference type="GO" id="GO:0003677">
    <property type="term" value="F:DNA binding"/>
    <property type="evidence" value="ECO:0007669"/>
    <property type="project" value="UniProtKB-KW"/>
</dbReference>
<evidence type="ECO:0000313" key="4">
    <source>
        <dbReference type="EMBL" id="AUN97683.1"/>
    </source>
</evidence>
<keyword evidence="2" id="KW-0238">DNA-binding</keyword>
<keyword evidence="5" id="KW-1185">Reference proteome</keyword>
<reference evidence="4 5" key="1">
    <citation type="submission" date="2018-01" db="EMBL/GenBank/DDBJ databases">
        <title>Complete genome sequence of Bacteriovorax stolpii DSM12778.</title>
        <authorList>
            <person name="Tang B."/>
            <person name="Chang J."/>
        </authorList>
    </citation>
    <scope>NUCLEOTIDE SEQUENCE [LARGE SCALE GENOMIC DNA]</scope>
    <source>
        <strain evidence="4 5">DSM 12778</strain>
    </source>
</reference>
<proteinExistence type="predicted"/>
<protein>
    <submittedName>
        <fullName evidence="4">Transcriptional regulator</fullName>
    </submittedName>
</protein>
<evidence type="ECO:0000256" key="2">
    <source>
        <dbReference type="ARBA" id="ARBA00023125"/>
    </source>
</evidence>
<dbReference type="RefSeq" id="WP_102242976.1">
    <property type="nucleotide sequence ID" value="NZ_CP025704.1"/>
</dbReference>
<dbReference type="NCBIfam" id="NF033788">
    <property type="entry name" value="HTH_metalloreg"/>
    <property type="match status" value="1"/>
</dbReference>
<dbReference type="AlphaFoldDB" id="A0A2K9NQ99"/>
<accession>A0A2K9NQ99</accession>
<organism evidence="4 5">
    <name type="scientific">Bacteriovorax stolpii</name>
    <name type="common">Bdellovibrio stolpii</name>
    <dbReference type="NCBI Taxonomy" id="960"/>
    <lineage>
        <taxon>Bacteria</taxon>
        <taxon>Pseudomonadati</taxon>
        <taxon>Bdellovibrionota</taxon>
        <taxon>Bacteriovoracia</taxon>
        <taxon>Bacteriovoracales</taxon>
        <taxon>Bacteriovoracaceae</taxon>
        <taxon>Bacteriovorax</taxon>
    </lineage>
</organism>
<dbReference type="InterPro" id="IPR011991">
    <property type="entry name" value="ArsR-like_HTH"/>
</dbReference>
<dbReference type="EMBL" id="CP025704">
    <property type="protein sequence ID" value="AUN97683.1"/>
    <property type="molecule type" value="Genomic_DNA"/>
</dbReference>
<dbReference type="PANTHER" id="PTHR43132">
    <property type="entry name" value="ARSENICAL RESISTANCE OPERON REPRESSOR ARSR-RELATED"/>
    <property type="match status" value="1"/>
</dbReference>
<dbReference type="SMART" id="SM00418">
    <property type="entry name" value="HTH_ARSR"/>
    <property type="match status" value="1"/>
</dbReference>
<dbReference type="Proteomes" id="UP000235584">
    <property type="component" value="Chromosome"/>
</dbReference>
<dbReference type="KEGG" id="bsto:C0V70_06070"/>
<evidence type="ECO:0000256" key="1">
    <source>
        <dbReference type="ARBA" id="ARBA00023015"/>
    </source>
</evidence>